<evidence type="ECO:0000313" key="3">
    <source>
        <dbReference type="Proteomes" id="UP000003167"/>
    </source>
</evidence>
<dbReference type="PROSITE" id="PS51257">
    <property type="entry name" value="PROKAR_LIPOPROTEIN"/>
    <property type="match status" value="1"/>
</dbReference>
<sequence>MKHFLVVAMLMVSASCAAFSLQPNKAVESFSWKWNWIQHENETSPMFNLICPRCGHSDFVGTPTKEDETIWVFQCTNCPFSIKAKQVGTMTGKIDKDKQKKDAP</sequence>
<keyword evidence="1" id="KW-0732">Signal</keyword>
<evidence type="ECO:0000313" key="2">
    <source>
        <dbReference type="EMBL" id="EHO73102.1"/>
    </source>
</evidence>
<dbReference type="PATRIC" id="fig|999422.3.peg.710"/>
<keyword evidence="3" id="KW-1185">Reference proteome</keyword>
<name>H1HKK1_9BACT</name>
<gene>
    <name evidence="2" type="ORF">HMPREF9944_00695</name>
</gene>
<feature type="chain" id="PRO_5003550084" evidence="1">
    <location>
        <begin position="18"/>
        <end position="104"/>
    </location>
</feature>
<dbReference type="AlphaFoldDB" id="H1HKK1"/>
<dbReference type="EMBL" id="AGEK01000016">
    <property type="protein sequence ID" value="EHO73102.1"/>
    <property type="molecule type" value="Genomic_DNA"/>
</dbReference>
<dbReference type="HOGENOM" id="CLU_2247595_0_0_10"/>
<dbReference type="Proteomes" id="UP000003167">
    <property type="component" value="Unassembled WGS sequence"/>
</dbReference>
<dbReference type="SUPFAM" id="SSF57783">
    <property type="entry name" value="Zinc beta-ribbon"/>
    <property type="match status" value="1"/>
</dbReference>
<accession>H1HKK1</accession>
<feature type="signal peptide" evidence="1">
    <location>
        <begin position="1"/>
        <end position="17"/>
    </location>
</feature>
<proteinExistence type="predicted"/>
<evidence type="ECO:0000256" key="1">
    <source>
        <dbReference type="SAM" id="SignalP"/>
    </source>
</evidence>
<comment type="caution">
    <text evidence="2">The sequence shown here is derived from an EMBL/GenBank/DDBJ whole genome shotgun (WGS) entry which is preliminary data.</text>
</comment>
<protein>
    <submittedName>
        <fullName evidence="2">Uncharacterized protein</fullName>
    </submittedName>
</protein>
<dbReference type="STRING" id="999422.HMPREF9944_00695"/>
<organism evidence="2 3">
    <name type="scientific">Segatella maculosa OT 289</name>
    <dbReference type="NCBI Taxonomy" id="999422"/>
    <lineage>
        <taxon>Bacteria</taxon>
        <taxon>Pseudomonadati</taxon>
        <taxon>Bacteroidota</taxon>
        <taxon>Bacteroidia</taxon>
        <taxon>Bacteroidales</taxon>
        <taxon>Prevotellaceae</taxon>
        <taxon>Segatella</taxon>
    </lineage>
</organism>
<reference evidence="2 3" key="1">
    <citation type="submission" date="2011-12" db="EMBL/GenBank/DDBJ databases">
        <title>The Genome Sequence of Prevotella maculosa OT 289.</title>
        <authorList>
            <consortium name="The Broad Institute Genome Sequencing Platform"/>
            <person name="Earl A."/>
            <person name="Ward D."/>
            <person name="Feldgarden M."/>
            <person name="Gevers D."/>
            <person name="Izard J."/>
            <person name="Blanton J.M."/>
            <person name="Mathney J."/>
            <person name="Tanner A.C."/>
            <person name="Dewhirst F.E."/>
            <person name="Young S.K."/>
            <person name="Zeng Q."/>
            <person name="Gargeya S."/>
            <person name="Fitzgerald M."/>
            <person name="Haas B."/>
            <person name="Abouelleil A."/>
            <person name="Alvarado L."/>
            <person name="Arachchi H.M."/>
            <person name="Berlin A."/>
            <person name="Chapman S.B."/>
            <person name="Gearin G."/>
            <person name="Goldberg J."/>
            <person name="Griggs A."/>
            <person name="Gujja S."/>
            <person name="Hansen M."/>
            <person name="Heiman D."/>
            <person name="Howarth C."/>
            <person name="Larimer J."/>
            <person name="Lui A."/>
            <person name="MacDonald P.J.P."/>
            <person name="McCowen C."/>
            <person name="Montmayeur A."/>
            <person name="Murphy C."/>
            <person name="Neiman D."/>
            <person name="Pearson M."/>
            <person name="Priest M."/>
            <person name="Roberts A."/>
            <person name="Saif S."/>
            <person name="Shea T."/>
            <person name="Sisk P."/>
            <person name="Stolte C."/>
            <person name="Sykes S."/>
            <person name="Wortman J."/>
            <person name="Nusbaum C."/>
            <person name="Birren B."/>
        </authorList>
    </citation>
    <scope>NUCLEOTIDE SEQUENCE [LARGE SCALE GENOMIC DNA]</scope>
    <source>
        <strain evidence="2 3">OT 289</strain>
    </source>
</reference>
<dbReference type="OrthoDB" id="332228at2"/>
<dbReference type="RefSeq" id="WP_008564441.1">
    <property type="nucleotide sequence ID" value="NZ_JH594501.1"/>
</dbReference>